<feature type="coiled-coil region" evidence="2">
    <location>
        <begin position="548"/>
        <end position="616"/>
    </location>
</feature>
<feature type="compositionally biased region" description="Polar residues" evidence="3">
    <location>
        <begin position="1223"/>
        <end position="1240"/>
    </location>
</feature>
<feature type="region of interest" description="Disordered" evidence="3">
    <location>
        <begin position="843"/>
        <end position="885"/>
    </location>
</feature>
<dbReference type="GO" id="GO:0005519">
    <property type="term" value="F:cytoskeletal regulatory protein binding"/>
    <property type="evidence" value="ECO:0007669"/>
    <property type="project" value="InterPro"/>
</dbReference>
<dbReference type="GO" id="GO:0005737">
    <property type="term" value="C:cytoplasm"/>
    <property type="evidence" value="ECO:0007669"/>
    <property type="project" value="TreeGrafter"/>
</dbReference>
<evidence type="ECO:0000256" key="1">
    <source>
        <dbReference type="ARBA" id="ARBA00023054"/>
    </source>
</evidence>
<feature type="domain" description="Actin interacting protein 3 C-terminal" evidence="4">
    <location>
        <begin position="311"/>
        <end position="766"/>
    </location>
</feature>
<dbReference type="SMART" id="SM00806">
    <property type="entry name" value="AIP3"/>
    <property type="match status" value="1"/>
</dbReference>
<dbReference type="PANTHER" id="PTHR22741">
    <property type="entry name" value="P140CAP/SNIP-RELATED"/>
    <property type="match status" value="1"/>
</dbReference>
<dbReference type="PANTHER" id="PTHR22741:SF10">
    <property type="entry name" value="COILED-COIL DOMAIN-CONTAINING PROTEIN CG32809"/>
    <property type="match status" value="1"/>
</dbReference>
<proteinExistence type="predicted"/>
<keyword evidence="1 2" id="KW-0175">Coiled coil</keyword>
<gene>
    <name evidence="5" type="ORF">FNK824_LOCUS731</name>
</gene>
<sequence length="1416" mass="161464">MCSPLIDRFSITRSLENLFTHRRMTYKLTVTDSSTNTISRKNKSNDIDHYQSTKSCQNMKSIISPKTITADFSDIERNNIYAETPPKMKSTTTLKNDTNHYIPIRQQRRPPIPVRTDSMRSIGSTTISSFSSQSTTPSNSFRHDSTTIMSRSADATTSSCELITPIKNDMNHLKSKSTCDIETSILNNHNKCLNMITNGNFVPLQAVKEDECLEIDDKNNNNKNNNEKYSQNDNRQQRIVSDILKKKNPTSMMSRNNALHQRSSSTDPTDDELPIGYINGFNRNNRVRSSLPFIVKPAVNKSKSNSLGLCFLICGNETKKVLLPAYISCLDTLKALFVRAFPQYLTMKQMDSDCIRIYIRESDKDIFYQLEDMSDVKDRSILKIVQLNNNNNNNNKPHVSFKEPEIYELSGPIIKNEMNCQRLNRFGLTSSTNGSIENKSNDTSSYSLNDLRHGNISVGHTQPATILKGILSSPRSTPTTPRNDEEAARTKMVSMEKQLESLTALVKELTNPIKSKTVLDYYNKSLHQQLHELKIKTHTLRNDLFSIRRMQQSLHENFKNELEQANKKIQEQFIRLNQNEIIRQIKNEFDLYVNNRTKIDQDLEDLELTVEEFQNDVKFKQCYAKINDVESFALVLSTISRSLVDLKTTFPVLREKLSSCNQPLIIKFLHEEPECLDYTIKKCKRLTTMLYQLKQLACNQQNKSLRKFSLNINEKLVDRKRLLEEIQSITLNSEGRIKAIEKAEKIRERRLHYENQLENLKQIKPNSDQVNGYFDNRSLTNSLSTRTSICSTDSNNYLSPSSSYVLRQALINSSIINDSKTHLQSSIKPTSKVTFSQQLITNDKTSLINKKPKPNPPPRIQSTPSSSIISSASSSSSTSSSSTNGNSRFCGIIPLLSVDRRLNGRCYSFSSSSTDTDSIVSNSHKSTKLINTKSHQTTLMRASVTDLYIHDSSNKDYNRVLEKQPRKSIGLAKFDVQDRLQQHPLVGTLSIPDPVRFSQLKKQSPDSSNEQPRSPLNQTLIQSFQPRNLTPITDNQIQQEQYQPEKQLIIRKPTYYFQLNFPMYNEPINNDAIVIARSVINFNNQRQFNNNQLSSFQPNGTIIEHNGKQYLTDLRERIEQRCVEIFDENTGRIRLFEVTDYIPTRIIQTIRSIPQSQLQRRTPLNGLPPRFPLNQSSRRLPISSDRKAAVTSSNLADNKDLNNRETLAREFDLYQSGARLPINNDNASPQISSKRQATNHSSRDLSSPHPVHSQSNASNSLPSTSKNVPDKNLSKPYHSQVPSIRLHSPTASNNSTHSSETKSTTSSDDSDSETTNQTSPSYNRTGGNNRNNIRNSRGTTSGYNSSTQFDPFAKRVNTRDHHYIKRSGVNNYSEPTINNRMLQKPAVYDYAPIPAAYKQSNRNQYIRRGQSDFYDG</sequence>
<dbReference type="EMBL" id="CAJOBE010000033">
    <property type="protein sequence ID" value="CAF3546426.1"/>
    <property type="molecule type" value="Genomic_DNA"/>
</dbReference>
<feature type="compositionally biased region" description="Polar residues" evidence="3">
    <location>
        <begin position="1252"/>
        <end position="1267"/>
    </location>
</feature>
<evidence type="ECO:0000256" key="2">
    <source>
        <dbReference type="SAM" id="Coils"/>
    </source>
</evidence>
<accession>A0A818K5A5</accession>
<evidence type="ECO:0000256" key="3">
    <source>
        <dbReference type="SAM" id="MobiDB-lite"/>
    </source>
</evidence>
<feature type="region of interest" description="Disordered" evidence="3">
    <location>
        <begin position="125"/>
        <end position="144"/>
    </location>
</feature>
<organism evidence="5 6">
    <name type="scientific">Rotaria sordida</name>
    <dbReference type="NCBI Taxonomy" id="392033"/>
    <lineage>
        <taxon>Eukaryota</taxon>
        <taxon>Metazoa</taxon>
        <taxon>Spiralia</taxon>
        <taxon>Gnathifera</taxon>
        <taxon>Rotifera</taxon>
        <taxon>Eurotatoria</taxon>
        <taxon>Bdelloidea</taxon>
        <taxon>Philodinida</taxon>
        <taxon>Philodinidae</taxon>
        <taxon>Rotaria</taxon>
    </lineage>
</organism>
<protein>
    <recommendedName>
        <fullName evidence="4">Actin interacting protein 3 C-terminal domain-containing protein</fullName>
    </recommendedName>
</protein>
<comment type="caution">
    <text evidence="5">The sequence shown here is derived from an EMBL/GenBank/DDBJ whole genome shotgun (WGS) entry which is preliminary data.</text>
</comment>
<name>A0A818K5A5_9BILA</name>
<evidence type="ECO:0000313" key="6">
    <source>
        <dbReference type="Proteomes" id="UP000663874"/>
    </source>
</evidence>
<feature type="region of interest" description="Disordered" evidence="3">
    <location>
        <begin position="1158"/>
        <end position="1197"/>
    </location>
</feature>
<evidence type="ECO:0000259" key="4">
    <source>
        <dbReference type="SMART" id="SM00806"/>
    </source>
</evidence>
<feature type="region of interest" description="Disordered" evidence="3">
    <location>
        <begin position="1219"/>
        <end position="1350"/>
    </location>
</feature>
<dbReference type="InterPro" id="IPR005613">
    <property type="entry name" value="AIP3_C"/>
</dbReference>
<evidence type="ECO:0000313" key="5">
    <source>
        <dbReference type="EMBL" id="CAF3546426.1"/>
    </source>
</evidence>
<feature type="compositionally biased region" description="Low complexity" evidence="3">
    <location>
        <begin position="221"/>
        <end position="234"/>
    </location>
</feature>
<reference evidence="5" key="1">
    <citation type="submission" date="2021-02" db="EMBL/GenBank/DDBJ databases">
        <authorList>
            <person name="Nowell W R."/>
        </authorList>
    </citation>
    <scope>NUCLEOTIDE SEQUENCE</scope>
</reference>
<dbReference type="Proteomes" id="UP000663874">
    <property type="component" value="Unassembled WGS sequence"/>
</dbReference>
<dbReference type="Pfam" id="PF03915">
    <property type="entry name" value="AIP3"/>
    <property type="match status" value="1"/>
</dbReference>
<feature type="compositionally biased region" description="Low complexity" evidence="3">
    <location>
        <begin position="862"/>
        <end position="883"/>
    </location>
</feature>
<dbReference type="Gene3D" id="1.20.58.1540">
    <property type="entry name" value="Actin interacting protein 3, C-terminal domain"/>
    <property type="match status" value="1"/>
</dbReference>
<feature type="compositionally biased region" description="Low complexity" evidence="3">
    <location>
        <begin position="1292"/>
        <end position="1341"/>
    </location>
</feature>
<feature type="compositionally biased region" description="Low complexity" evidence="3">
    <location>
        <begin position="125"/>
        <end position="140"/>
    </location>
</feature>
<dbReference type="InterPro" id="IPR051825">
    <property type="entry name" value="SRCIN1"/>
</dbReference>
<feature type="region of interest" description="Disordered" evidence="3">
    <location>
        <begin position="216"/>
        <end position="270"/>
    </location>
</feature>
<feature type="compositionally biased region" description="Polar residues" evidence="3">
    <location>
        <begin position="249"/>
        <end position="267"/>
    </location>
</feature>
<dbReference type="InterPro" id="IPR022782">
    <property type="entry name" value="AIP3-like_C"/>
</dbReference>